<evidence type="ECO:0000313" key="13">
    <source>
        <dbReference type="EMBL" id="RGS53551.1"/>
    </source>
</evidence>
<evidence type="ECO:0000313" key="24">
    <source>
        <dbReference type="Proteomes" id="UP000284022"/>
    </source>
</evidence>
<protein>
    <submittedName>
        <fullName evidence="8">Uncharacterized protein</fullName>
    </submittedName>
</protein>
<evidence type="ECO:0000313" key="22">
    <source>
        <dbReference type="Proteomes" id="UP000263754"/>
    </source>
</evidence>
<dbReference type="EMBL" id="QSPV01000014">
    <property type="protein sequence ID" value="RGJ91367.1"/>
    <property type="molecule type" value="Genomic_DNA"/>
</dbReference>
<name>A0A374MQX0_BACUN</name>
<dbReference type="EMBL" id="QSKL01000004">
    <property type="protein sequence ID" value="RHE60346.1"/>
    <property type="molecule type" value="Genomic_DNA"/>
</dbReference>
<evidence type="ECO:0000313" key="6">
    <source>
        <dbReference type="EMBL" id="KAB4233853.1"/>
    </source>
</evidence>
<evidence type="ECO:0000313" key="11">
    <source>
        <dbReference type="EMBL" id="RGL13367.1"/>
    </source>
</evidence>
<evidence type="ECO:0000313" key="5">
    <source>
        <dbReference type="EMBL" id="KAB4209063.1"/>
    </source>
</evidence>
<evidence type="ECO:0000313" key="19">
    <source>
        <dbReference type="Proteomes" id="UP000260844"/>
    </source>
</evidence>
<evidence type="ECO:0000313" key="9">
    <source>
        <dbReference type="EMBL" id="RGJ91367.1"/>
    </source>
</evidence>
<dbReference type="Proteomes" id="UP000284022">
    <property type="component" value="Unassembled WGS sequence"/>
</dbReference>
<dbReference type="Proteomes" id="UP000260844">
    <property type="component" value="Unassembled WGS sequence"/>
</dbReference>
<evidence type="ECO:0000313" key="26">
    <source>
        <dbReference type="Proteomes" id="UP000285283"/>
    </source>
</evidence>
<evidence type="ECO:0000313" key="3">
    <source>
        <dbReference type="EMBL" id="KAB4120732.1"/>
    </source>
</evidence>
<evidence type="ECO:0000313" key="23">
    <source>
        <dbReference type="Proteomes" id="UP000283684"/>
    </source>
</evidence>
<dbReference type="Proteomes" id="UP000433928">
    <property type="component" value="Unassembled WGS sequence"/>
</dbReference>
<evidence type="ECO:0000313" key="25">
    <source>
        <dbReference type="Proteomes" id="UP000284640"/>
    </source>
</evidence>
<evidence type="ECO:0000313" key="34">
    <source>
        <dbReference type="Proteomes" id="UP000466952"/>
    </source>
</evidence>
<evidence type="ECO:0000313" key="20">
    <source>
        <dbReference type="Proteomes" id="UP000260874"/>
    </source>
</evidence>
<evidence type="ECO:0000313" key="29">
    <source>
        <dbReference type="Proteomes" id="UP000433928"/>
    </source>
</evidence>
<comment type="caution">
    <text evidence="8">The sequence shown here is derived from an EMBL/GenBank/DDBJ whole genome shotgun (WGS) entry which is preliminary data.</text>
</comment>
<dbReference type="EMBL" id="WCUP01000016">
    <property type="protein sequence ID" value="KAB4105043.1"/>
    <property type="molecule type" value="Genomic_DNA"/>
</dbReference>
<dbReference type="Proteomes" id="UP000285283">
    <property type="component" value="Unassembled WGS sequence"/>
</dbReference>
<evidence type="ECO:0000313" key="28">
    <source>
        <dbReference type="Proteomes" id="UP000431575"/>
    </source>
</evidence>
<dbReference type="Proteomes" id="UP000438773">
    <property type="component" value="Unassembled WGS sequence"/>
</dbReference>
<dbReference type="EMBL" id="QRVP01000014">
    <property type="protein sequence ID" value="RGS53551.1"/>
    <property type="molecule type" value="Genomic_DNA"/>
</dbReference>
<dbReference type="Proteomes" id="UP000441711">
    <property type="component" value="Unassembled WGS sequence"/>
</dbReference>
<dbReference type="Proteomes" id="UP000431575">
    <property type="component" value="Unassembled WGS sequence"/>
</dbReference>
<evidence type="ECO:0000313" key="15">
    <source>
        <dbReference type="EMBL" id="RGV40622.1"/>
    </source>
</evidence>
<dbReference type="EMBL" id="QSEE01000020">
    <property type="protein sequence ID" value="RGZ45703.1"/>
    <property type="molecule type" value="Genomic_DNA"/>
</dbReference>
<dbReference type="Proteomes" id="UP000434462">
    <property type="component" value="Unassembled WGS sequence"/>
</dbReference>
<dbReference type="Proteomes" id="UP000263754">
    <property type="component" value="Unassembled WGS sequence"/>
</dbReference>
<gene>
    <name evidence="17" type="ORF">DW729_07400</name>
    <name evidence="16" type="ORF">DW988_17330</name>
    <name evidence="15" type="ORF">DWW14_14160</name>
    <name evidence="14" type="ORF">DWW83_18980</name>
    <name evidence="13" type="ORF">DWX87_14270</name>
    <name evidence="12" type="ORF">DXC07_17745</name>
    <name evidence="11" type="ORF">DXC80_10445</name>
    <name evidence="10" type="ORF">DXC91_17975</name>
    <name evidence="9" type="ORF">DXD40_15310</name>
    <name evidence="8" type="ORF">DXD90_15005</name>
    <name evidence="7" type="ORF">GAP41_19340</name>
    <name evidence="6" type="ORF">GAP47_15150</name>
    <name evidence="5" type="ORF">GAP55_19785</name>
    <name evidence="4" type="ORF">GAQ59_14560</name>
    <name evidence="1" type="ORF">GAQ70_18800</name>
    <name evidence="2" type="ORF">GAQ72_02165</name>
    <name evidence="3" type="ORF">GAQ75_20520</name>
</gene>
<sequence length="64" mass="7586">MGSYVRLLMICGYKGTSSFWIVKWHVPKMNSRVPSMKQMVVQKRHTFAAGLKNERESRRIIFLR</sequence>
<evidence type="ECO:0000313" key="2">
    <source>
        <dbReference type="EMBL" id="KAB4119020.1"/>
    </source>
</evidence>
<dbReference type="EMBL" id="WCTL01000015">
    <property type="protein sequence ID" value="KAB4233853.1"/>
    <property type="molecule type" value="Genomic_DNA"/>
</dbReference>
<proteinExistence type="predicted"/>
<dbReference type="EMBL" id="WCUR01000004">
    <property type="protein sequence ID" value="KAB4119020.1"/>
    <property type="molecule type" value="Genomic_DNA"/>
</dbReference>
<evidence type="ECO:0000313" key="32">
    <source>
        <dbReference type="Proteomes" id="UP000441711"/>
    </source>
</evidence>
<dbReference type="EMBL" id="WCUQ01000016">
    <property type="protein sequence ID" value="KAB4120732.1"/>
    <property type="molecule type" value="Genomic_DNA"/>
</dbReference>
<dbReference type="Proteomes" id="UP000285343">
    <property type="component" value="Unassembled WGS sequence"/>
</dbReference>
<evidence type="ECO:0000313" key="21">
    <source>
        <dbReference type="Proteomes" id="UP000261295"/>
    </source>
</evidence>
<dbReference type="EMBL" id="QSOF01000022">
    <property type="protein sequence ID" value="RGI73851.1"/>
    <property type="molecule type" value="Genomic_DNA"/>
</dbReference>
<dbReference type="EMBL" id="WCTR01000019">
    <property type="protein sequence ID" value="KAB4209063.1"/>
    <property type="molecule type" value="Genomic_DNA"/>
</dbReference>
<accession>A0A374MQX0</accession>
<evidence type="ECO:0000313" key="14">
    <source>
        <dbReference type="EMBL" id="RGU35856.1"/>
    </source>
</evidence>
<evidence type="ECO:0000313" key="1">
    <source>
        <dbReference type="EMBL" id="KAB4105043.1"/>
    </source>
</evidence>
<dbReference type="EMBL" id="QSRK01000014">
    <property type="protein sequence ID" value="RGL13367.1"/>
    <property type="molecule type" value="Genomic_DNA"/>
</dbReference>
<evidence type="ECO:0000313" key="30">
    <source>
        <dbReference type="Proteomes" id="UP000434462"/>
    </source>
</evidence>
<evidence type="ECO:0000313" key="17">
    <source>
        <dbReference type="EMBL" id="RHE60346.1"/>
    </source>
</evidence>
<evidence type="ECO:0000313" key="31">
    <source>
        <dbReference type="Proteomes" id="UP000438773"/>
    </source>
</evidence>
<dbReference type="Proteomes" id="UP000260874">
    <property type="component" value="Unassembled WGS sequence"/>
</dbReference>
<evidence type="ECO:0000313" key="7">
    <source>
        <dbReference type="EMBL" id="KAB4238018.1"/>
    </source>
</evidence>
<evidence type="ECO:0000313" key="12">
    <source>
        <dbReference type="EMBL" id="RGM52355.1"/>
    </source>
</evidence>
<dbReference type="EMBL" id="QRZC01000020">
    <property type="protein sequence ID" value="RGV40622.1"/>
    <property type="molecule type" value="Genomic_DNA"/>
</dbReference>
<evidence type="ECO:0000313" key="33">
    <source>
        <dbReference type="Proteomes" id="UP000462376"/>
    </source>
</evidence>
<dbReference type="EMBL" id="WCUG01000013">
    <property type="protein sequence ID" value="KAB4168388.1"/>
    <property type="molecule type" value="Genomic_DNA"/>
</dbReference>
<evidence type="ECO:0000313" key="18">
    <source>
        <dbReference type="Proteomes" id="UP000260795"/>
    </source>
</evidence>
<evidence type="ECO:0000313" key="27">
    <source>
        <dbReference type="Proteomes" id="UP000285343"/>
    </source>
</evidence>
<dbReference type="EMBL" id="QSRB01000019">
    <property type="protein sequence ID" value="RGK81436.1"/>
    <property type="molecule type" value="Genomic_DNA"/>
</dbReference>
<reference evidence="18 19" key="1">
    <citation type="submission" date="2018-08" db="EMBL/GenBank/DDBJ databases">
        <title>A genome reference for cultivated species of the human gut microbiota.</title>
        <authorList>
            <person name="Zou Y."/>
            <person name="Xue W."/>
            <person name="Luo G."/>
        </authorList>
    </citation>
    <scope>NUCLEOTIDE SEQUENCE [LARGE SCALE GENOMIC DNA]</scope>
    <source>
        <strain evidence="15 27">AF14-42</strain>
        <strain evidence="14 24">AF17-20</strain>
        <strain evidence="13 26">AF21-53</strain>
        <strain evidence="17 25">AM27-46</strain>
        <strain evidence="16 23">AM50-4</strain>
        <strain evidence="12 21">OM07-9</strain>
        <strain evidence="11 18">TF08-13</strain>
        <strain evidence="10 20">TF09-22</strain>
        <strain evidence="9 19">TM04-30</strain>
        <strain evidence="8 22">TM10-17</strain>
    </source>
</reference>
<dbReference type="EMBL" id="QSTL01000021">
    <property type="protein sequence ID" value="RGM52355.1"/>
    <property type="molecule type" value="Genomic_DNA"/>
</dbReference>
<dbReference type="EMBL" id="WCTM01000015">
    <property type="protein sequence ID" value="KAB4238018.1"/>
    <property type="molecule type" value="Genomic_DNA"/>
</dbReference>
<dbReference type="Proteomes" id="UP000283684">
    <property type="component" value="Unassembled WGS sequence"/>
</dbReference>
<dbReference type="AlphaFoldDB" id="A0A374MQX0"/>
<evidence type="ECO:0000313" key="4">
    <source>
        <dbReference type="EMBL" id="KAB4168388.1"/>
    </source>
</evidence>
<dbReference type="Proteomes" id="UP000284640">
    <property type="component" value="Unassembled WGS sequence"/>
</dbReference>
<dbReference type="Proteomes" id="UP000261295">
    <property type="component" value="Unassembled WGS sequence"/>
</dbReference>
<dbReference type="EMBL" id="QRXV01000024">
    <property type="protein sequence ID" value="RGU35856.1"/>
    <property type="molecule type" value="Genomic_DNA"/>
</dbReference>
<dbReference type="Proteomes" id="UP000260795">
    <property type="component" value="Unassembled WGS sequence"/>
</dbReference>
<dbReference type="Proteomes" id="UP000466952">
    <property type="component" value="Unassembled WGS sequence"/>
</dbReference>
<organism evidence="8 22">
    <name type="scientific">Bacteroides uniformis</name>
    <dbReference type="NCBI Taxonomy" id="820"/>
    <lineage>
        <taxon>Bacteria</taxon>
        <taxon>Pseudomonadati</taxon>
        <taxon>Bacteroidota</taxon>
        <taxon>Bacteroidia</taxon>
        <taxon>Bacteroidales</taxon>
        <taxon>Bacteroidaceae</taxon>
        <taxon>Bacteroides</taxon>
    </lineage>
</organism>
<evidence type="ECO:0000313" key="16">
    <source>
        <dbReference type="EMBL" id="RGZ45703.1"/>
    </source>
</evidence>
<reference evidence="28 29" key="2">
    <citation type="journal article" date="2019" name="Nat. Med.">
        <title>A library of human gut bacterial isolates paired with longitudinal multiomics data enables mechanistic microbiome research.</title>
        <authorList>
            <person name="Poyet M."/>
            <person name="Groussin M."/>
            <person name="Gibbons S.M."/>
            <person name="Avila-Pacheco J."/>
            <person name="Jiang X."/>
            <person name="Kearney S.M."/>
            <person name="Perrotta A.R."/>
            <person name="Berdy B."/>
            <person name="Zhao S."/>
            <person name="Lieberman T.D."/>
            <person name="Swanson P.K."/>
            <person name="Smith M."/>
            <person name="Roesemann S."/>
            <person name="Alexander J.E."/>
            <person name="Rich S.A."/>
            <person name="Livny J."/>
            <person name="Vlamakis H."/>
            <person name="Clish C."/>
            <person name="Bullock K."/>
            <person name="Deik A."/>
            <person name="Scott J."/>
            <person name="Pierce K.A."/>
            <person name="Xavier R.J."/>
            <person name="Alm E.J."/>
        </authorList>
    </citation>
    <scope>NUCLEOTIDE SEQUENCE [LARGE SCALE GENOMIC DNA]</scope>
    <source>
        <strain evidence="5 34">BIOML-A11</strain>
        <strain evidence="4 29">BIOML-A27</strain>
        <strain evidence="1 32">BIOML-A36</strain>
        <strain evidence="3 31">BIOML-A37</strain>
        <strain evidence="2 30">BIOML-A38</strain>
        <strain evidence="6 33">BIOML-A5</strain>
        <strain evidence="7 28">BIOML-A6</strain>
    </source>
</reference>
<evidence type="ECO:0000313" key="8">
    <source>
        <dbReference type="EMBL" id="RGI73851.1"/>
    </source>
</evidence>
<dbReference type="Proteomes" id="UP000462376">
    <property type="component" value="Unassembled WGS sequence"/>
</dbReference>
<evidence type="ECO:0000313" key="10">
    <source>
        <dbReference type="EMBL" id="RGK81436.1"/>
    </source>
</evidence>